<dbReference type="GO" id="GO:0008422">
    <property type="term" value="F:beta-glucosidase activity"/>
    <property type="evidence" value="ECO:0007669"/>
    <property type="project" value="TreeGrafter"/>
</dbReference>
<dbReference type="Pfam" id="PF00232">
    <property type="entry name" value="Glyco_hydro_1"/>
    <property type="match status" value="3"/>
</dbReference>
<dbReference type="Gene3D" id="3.20.20.80">
    <property type="entry name" value="Glycosidases"/>
    <property type="match status" value="4"/>
</dbReference>
<evidence type="ECO:0000313" key="6">
    <source>
        <dbReference type="Proteomes" id="UP000095767"/>
    </source>
</evidence>
<organism evidence="5 6">
    <name type="scientific">Dichanthelium oligosanthes</name>
    <dbReference type="NCBI Taxonomy" id="888268"/>
    <lineage>
        <taxon>Eukaryota</taxon>
        <taxon>Viridiplantae</taxon>
        <taxon>Streptophyta</taxon>
        <taxon>Embryophyta</taxon>
        <taxon>Tracheophyta</taxon>
        <taxon>Spermatophyta</taxon>
        <taxon>Magnoliopsida</taxon>
        <taxon>Liliopsida</taxon>
        <taxon>Poales</taxon>
        <taxon>Poaceae</taxon>
        <taxon>PACMAD clade</taxon>
        <taxon>Panicoideae</taxon>
        <taxon>Panicodae</taxon>
        <taxon>Paniceae</taxon>
        <taxon>Dichantheliinae</taxon>
        <taxon>Dichanthelium</taxon>
    </lineage>
</organism>
<dbReference type="STRING" id="888268.A0A1E5WDG8"/>
<dbReference type="AlphaFoldDB" id="A0A1E5WDG8"/>
<evidence type="ECO:0000256" key="1">
    <source>
        <dbReference type="ARBA" id="ARBA00010838"/>
    </source>
</evidence>
<dbReference type="InterPro" id="IPR017853">
    <property type="entry name" value="GH"/>
</dbReference>
<keyword evidence="6" id="KW-1185">Reference proteome</keyword>
<name>A0A1E5WDG8_9POAL</name>
<dbReference type="OrthoDB" id="65569at2759"/>
<dbReference type="Proteomes" id="UP000095767">
    <property type="component" value="Unassembled WGS sequence"/>
</dbReference>
<protein>
    <submittedName>
        <fullName evidence="5">Beta-glucosidase 24</fullName>
    </submittedName>
</protein>
<keyword evidence="4" id="KW-0732">Signal</keyword>
<dbReference type="SUPFAM" id="SSF51445">
    <property type="entry name" value="(Trans)glycosidases"/>
    <property type="match status" value="1"/>
</dbReference>
<feature type="chain" id="PRO_5009189101" evidence="4">
    <location>
        <begin position="32"/>
        <end position="349"/>
    </location>
</feature>
<evidence type="ECO:0000256" key="4">
    <source>
        <dbReference type="SAM" id="SignalP"/>
    </source>
</evidence>
<feature type="signal peptide" evidence="4">
    <location>
        <begin position="1"/>
        <end position="31"/>
    </location>
</feature>
<dbReference type="GO" id="GO:0005975">
    <property type="term" value="P:carbohydrate metabolic process"/>
    <property type="evidence" value="ECO:0007669"/>
    <property type="project" value="InterPro"/>
</dbReference>
<evidence type="ECO:0000256" key="3">
    <source>
        <dbReference type="RuleBase" id="RU003690"/>
    </source>
</evidence>
<dbReference type="PRINTS" id="PR00131">
    <property type="entry name" value="GLHYDRLASE1"/>
</dbReference>
<evidence type="ECO:0000256" key="2">
    <source>
        <dbReference type="ARBA" id="ARBA00022801"/>
    </source>
</evidence>
<sequence>MEGVGGAALAMLGHRLLLPLLLLLLAVVASAAYNGGGGQPAISRRSFPEGFIFGTASAAYQYEGGAKEGGRDGSLSGGINREGVRYYNNLINELLSKGVQPFATLFHWDSPQALEDKYGGFRSPNIIKDYKDYAEVCIKEFGDRVKHWITFNEPYSFCAGGYTWGTFAPGRCSLWEEGKCSVGDSGREPYTVAHHQLLAHAETVRLYKEKYQEQSKLVKGAFDFIGLNYYTSNYADSLPPSNGLNISYTTDSQANVTGVDEFNNKTLPLQEALKDDTRVEYYRSHLLALHSAIRDGANVKGYFAWSLLDNFEWSNGYTVRFGLNFVDYNNGLKRYPKKSAHWFKKFLKK</sequence>
<dbReference type="InterPro" id="IPR001360">
    <property type="entry name" value="Glyco_hydro_1"/>
</dbReference>
<dbReference type="PANTHER" id="PTHR10353:SF154">
    <property type="entry name" value="BETA-GLUCOSIDASE 9-RELATED"/>
    <property type="match status" value="1"/>
</dbReference>
<comment type="caution">
    <text evidence="5">The sequence shown here is derived from an EMBL/GenBank/DDBJ whole genome shotgun (WGS) entry which is preliminary data.</text>
</comment>
<keyword evidence="2" id="KW-0378">Hydrolase</keyword>
<dbReference type="InterPro" id="IPR033132">
    <property type="entry name" value="GH_1_N_CS"/>
</dbReference>
<proteinExistence type="inferred from homology"/>
<dbReference type="PROSITE" id="PS00653">
    <property type="entry name" value="GLYCOSYL_HYDROL_F1_2"/>
    <property type="match status" value="1"/>
</dbReference>
<dbReference type="PANTHER" id="PTHR10353">
    <property type="entry name" value="GLYCOSYL HYDROLASE"/>
    <property type="match status" value="1"/>
</dbReference>
<accession>A0A1E5WDG8</accession>
<dbReference type="EMBL" id="LWDX02012076">
    <property type="protein sequence ID" value="OEL35432.1"/>
    <property type="molecule type" value="Genomic_DNA"/>
</dbReference>
<reference evidence="5 6" key="1">
    <citation type="submission" date="2016-09" db="EMBL/GenBank/DDBJ databases">
        <title>The draft genome of Dichanthelium oligosanthes: A C3 panicoid grass species.</title>
        <authorList>
            <person name="Studer A.J."/>
            <person name="Schnable J.C."/>
            <person name="Brutnell T.P."/>
        </authorList>
    </citation>
    <scope>NUCLEOTIDE SEQUENCE [LARGE SCALE GENOMIC DNA]</scope>
    <source>
        <strain evidence="6">cv. Kellogg 1175</strain>
        <tissue evidence="5">Leaf</tissue>
    </source>
</reference>
<evidence type="ECO:0000313" key="5">
    <source>
        <dbReference type="EMBL" id="OEL35432.1"/>
    </source>
</evidence>
<gene>
    <name evidence="5" type="ORF">BAE44_0003547</name>
</gene>
<comment type="similarity">
    <text evidence="1 3">Belongs to the glycosyl hydrolase 1 family.</text>
</comment>